<protein>
    <recommendedName>
        <fullName evidence="2">Internalin</fullName>
    </recommendedName>
</protein>
<proteinExistence type="predicted"/>
<dbReference type="AlphaFoldDB" id="A0A3B0QY87"/>
<evidence type="ECO:0000313" key="1">
    <source>
        <dbReference type="EMBL" id="VAV85031.1"/>
    </source>
</evidence>
<accession>A0A3B0QY87</accession>
<dbReference type="InterPro" id="IPR026341">
    <property type="entry name" value="T9SS_type_B"/>
</dbReference>
<name>A0A3B0QY87_9ZZZZ</name>
<evidence type="ECO:0008006" key="2">
    <source>
        <dbReference type="Google" id="ProtNLM"/>
    </source>
</evidence>
<dbReference type="EMBL" id="UOEB01000198">
    <property type="protein sequence ID" value="VAV85031.1"/>
    <property type="molecule type" value="Genomic_DNA"/>
</dbReference>
<gene>
    <name evidence="1" type="ORF">MNBD_BACTEROID02-921</name>
</gene>
<feature type="non-terminal residue" evidence="1">
    <location>
        <position position="1"/>
    </location>
</feature>
<reference evidence="1" key="1">
    <citation type="submission" date="2018-06" db="EMBL/GenBank/DDBJ databases">
        <authorList>
            <person name="Zhirakovskaya E."/>
        </authorList>
    </citation>
    <scope>NUCLEOTIDE SEQUENCE</scope>
</reference>
<dbReference type="Pfam" id="PF13585">
    <property type="entry name" value="CHU_C"/>
    <property type="match status" value="1"/>
</dbReference>
<organism evidence="1">
    <name type="scientific">hydrothermal vent metagenome</name>
    <dbReference type="NCBI Taxonomy" id="652676"/>
    <lineage>
        <taxon>unclassified sequences</taxon>
        <taxon>metagenomes</taxon>
        <taxon>ecological metagenomes</taxon>
    </lineage>
</organism>
<sequence>YNVFVRDKEGCGKDSSEVTLLDYPKFFTPNNDGYNDFWQIRGISKYPTSEIFIFDRYGKLLKQLSPTEQGWDGSFIGKQMMSTDYWFTVKLNNGRTFQGHFTLKK</sequence>
<dbReference type="NCBIfam" id="TIGR04131">
    <property type="entry name" value="Bac_Flav_CTERM"/>
    <property type="match status" value="1"/>
</dbReference>